<evidence type="ECO:0000256" key="4">
    <source>
        <dbReference type="ARBA" id="ARBA00022898"/>
    </source>
</evidence>
<dbReference type="PANTHER" id="PTHR42743">
    <property type="entry name" value="AMINO-ACID AMINOTRANSFERASE"/>
    <property type="match status" value="1"/>
</dbReference>
<dbReference type="InterPro" id="IPR043131">
    <property type="entry name" value="BCAT-like_N"/>
</dbReference>
<keyword evidence="4" id="KW-0663">Pyridoxal phosphate</keyword>
<dbReference type="EMBL" id="SLWX01000017">
    <property type="protein sequence ID" value="TCO72757.1"/>
    <property type="molecule type" value="Genomic_DNA"/>
</dbReference>
<evidence type="ECO:0000256" key="9">
    <source>
        <dbReference type="ARBA" id="ARBA00049529"/>
    </source>
</evidence>
<dbReference type="InterPro" id="IPR001544">
    <property type="entry name" value="Aminotrans_IV"/>
</dbReference>
<dbReference type="GO" id="GO:0005829">
    <property type="term" value="C:cytosol"/>
    <property type="evidence" value="ECO:0007669"/>
    <property type="project" value="TreeGrafter"/>
</dbReference>
<dbReference type="SUPFAM" id="SSF56752">
    <property type="entry name" value="D-aminoacid aminotransferase-like PLP-dependent enzymes"/>
    <property type="match status" value="1"/>
</dbReference>
<accession>A0A4R2KJY8</accession>
<dbReference type="GO" id="GO:0030170">
    <property type="term" value="F:pyridoxal phosphate binding"/>
    <property type="evidence" value="ECO:0007669"/>
    <property type="project" value="InterPro"/>
</dbReference>
<dbReference type="GO" id="GO:0008696">
    <property type="term" value="F:4-amino-4-deoxychorismate lyase activity"/>
    <property type="evidence" value="ECO:0007669"/>
    <property type="project" value="UniProtKB-UniRule"/>
</dbReference>
<comment type="caution">
    <text evidence="11">The sequence shown here is derived from an EMBL/GenBank/DDBJ whole genome shotgun (WGS) entry which is preliminary data.</text>
</comment>
<comment type="catalytic activity">
    <reaction evidence="9">
        <text>4-amino-4-deoxychorismate = 4-aminobenzoate + pyruvate + H(+)</text>
        <dbReference type="Rhea" id="RHEA:16201"/>
        <dbReference type="ChEBI" id="CHEBI:15361"/>
        <dbReference type="ChEBI" id="CHEBI:15378"/>
        <dbReference type="ChEBI" id="CHEBI:17836"/>
        <dbReference type="ChEBI" id="CHEBI:58406"/>
        <dbReference type="EC" id="4.1.3.38"/>
    </reaction>
</comment>
<comment type="cofactor">
    <cofactor evidence="1">
        <name>pyridoxal 5'-phosphate</name>
        <dbReference type="ChEBI" id="CHEBI:597326"/>
    </cofactor>
</comment>
<dbReference type="InterPro" id="IPR036038">
    <property type="entry name" value="Aminotransferase-like"/>
</dbReference>
<reference evidence="11 12" key="1">
    <citation type="submission" date="2019-03" db="EMBL/GenBank/DDBJ databases">
        <title>Genomic Encyclopedia of Type Strains, Phase IV (KMG-IV): sequencing the most valuable type-strain genomes for metagenomic binning, comparative biology and taxonomic classification.</title>
        <authorList>
            <person name="Goeker M."/>
        </authorList>
    </citation>
    <scope>NUCLEOTIDE SEQUENCE [LARGE SCALE GENOMIC DNA]</scope>
    <source>
        <strain evidence="11 12">DSM 23344</strain>
    </source>
</reference>
<dbReference type="InterPro" id="IPR017824">
    <property type="entry name" value="Aminodeoxychorismate_lyase_IV"/>
</dbReference>
<dbReference type="Gene3D" id="3.20.10.10">
    <property type="entry name" value="D-amino Acid Aminotransferase, subunit A, domain 2"/>
    <property type="match status" value="1"/>
</dbReference>
<comment type="pathway">
    <text evidence="7">Cofactor biosynthesis; tetrahydrofolate biosynthesis; 4-aminobenzoate from chorismate: step 2/2.</text>
</comment>
<evidence type="ECO:0000313" key="11">
    <source>
        <dbReference type="EMBL" id="TCO72757.1"/>
    </source>
</evidence>
<dbReference type="PANTHER" id="PTHR42743:SF2">
    <property type="entry name" value="AMINODEOXYCHORISMATE LYASE"/>
    <property type="match status" value="1"/>
</dbReference>
<sequence>MVTALPLPDRGLDYGDGLFETMPIIDGNIPWLSYHLERLHQGLQQLEFHSEAHSPVRDYIGTALDDCPVTGVMRLTLTRGTGMRGYAPPEPAWPTCIVQTSCADSAGQPALAPANVGLCSVTLAKQPLLAGIKHLNRLEQVLAARERQQKGLDEMLMTDTSGSAISVISGNIFLVKDNQLLTPTLADCGILGTRRRLVLDELAPALGLDCLQVTITAAEVASADEAFYCNSLRGYQPIGRYGDRRWRRYPTIERLQALYRERLLTCAA</sequence>
<organism evidence="11 12">
    <name type="scientific">Chromatocurvus halotolerans</name>
    <dbReference type="NCBI Taxonomy" id="1132028"/>
    <lineage>
        <taxon>Bacteria</taxon>
        <taxon>Pseudomonadati</taxon>
        <taxon>Pseudomonadota</taxon>
        <taxon>Gammaproteobacteria</taxon>
        <taxon>Cellvibrionales</taxon>
        <taxon>Halieaceae</taxon>
        <taxon>Chromatocurvus</taxon>
    </lineage>
</organism>
<name>A0A4R2KJY8_9GAMM</name>
<evidence type="ECO:0000256" key="10">
    <source>
        <dbReference type="NCBIfam" id="TIGR03461"/>
    </source>
</evidence>
<dbReference type="InterPro" id="IPR050571">
    <property type="entry name" value="Class-IV_PLP-Dep_Aminotrnsfr"/>
</dbReference>
<evidence type="ECO:0000256" key="2">
    <source>
        <dbReference type="ARBA" id="ARBA00009320"/>
    </source>
</evidence>
<dbReference type="NCBIfam" id="TIGR03461">
    <property type="entry name" value="pabC_Proteo"/>
    <property type="match status" value="1"/>
</dbReference>
<evidence type="ECO:0000256" key="7">
    <source>
        <dbReference type="ARBA" id="ARBA00035633"/>
    </source>
</evidence>
<evidence type="ECO:0000256" key="8">
    <source>
        <dbReference type="ARBA" id="ARBA00035676"/>
    </source>
</evidence>
<dbReference type="Proteomes" id="UP000294980">
    <property type="component" value="Unassembled WGS sequence"/>
</dbReference>
<evidence type="ECO:0000256" key="6">
    <source>
        <dbReference type="ARBA" id="ARBA00023239"/>
    </source>
</evidence>
<protein>
    <recommendedName>
        <fullName evidence="8 10">Aminodeoxychorismate lyase</fullName>
        <ecNumber evidence="8 10">4.1.3.38</ecNumber>
    </recommendedName>
</protein>
<dbReference type="GO" id="GO:0008153">
    <property type="term" value="P:4-aminobenzoate biosynthetic process"/>
    <property type="evidence" value="ECO:0007669"/>
    <property type="project" value="UniProtKB-UniRule"/>
</dbReference>
<comment type="similarity">
    <text evidence="2">Belongs to the class-IV pyridoxal-phosphate-dependent aminotransferase family.</text>
</comment>
<keyword evidence="5" id="KW-0289">Folate biosynthesis</keyword>
<dbReference type="Pfam" id="PF01063">
    <property type="entry name" value="Aminotran_4"/>
    <property type="match status" value="1"/>
</dbReference>
<evidence type="ECO:0000256" key="1">
    <source>
        <dbReference type="ARBA" id="ARBA00001933"/>
    </source>
</evidence>
<keyword evidence="12" id="KW-1185">Reference proteome</keyword>
<evidence type="ECO:0000256" key="5">
    <source>
        <dbReference type="ARBA" id="ARBA00022909"/>
    </source>
</evidence>
<gene>
    <name evidence="11" type="ORF">EV688_11748</name>
</gene>
<dbReference type="EC" id="4.1.3.38" evidence="8 10"/>
<comment type="subunit">
    <text evidence="3">Homodimer.</text>
</comment>
<keyword evidence="6 11" id="KW-0456">Lyase</keyword>
<dbReference type="InterPro" id="IPR043132">
    <property type="entry name" value="BCAT-like_C"/>
</dbReference>
<dbReference type="AlphaFoldDB" id="A0A4R2KJY8"/>
<dbReference type="GO" id="GO:0046656">
    <property type="term" value="P:folic acid biosynthetic process"/>
    <property type="evidence" value="ECO:0007669"/>
    <property type="project" value="UniProtKB-KW"/>
</dbReference>
<proteinExistence type="inferred from homology"/>
<dbReference type="Gene3D" id="3.30.470.10">
    <property type="match status" value="1"/>
</dbReference>
<evidence type="ECO:0000313" key="12">
    <source>
        <dbReference type="Proteomes" id="UP000294980"/>
    </source>
</evidence>
<evidence type="ECO:0000256" key="3">
    <source>
        <dbReference type="ARBA" id="ARBA00011738"/>
    </source>
</evidence>